<comment type="pathway">
    <text evidence="2 7 8">Cell wall biogenesis; peptidoglycan biosynthesis.</text>
</comment>
<dbReference type="InterPro" id="IPR036565">
    <property type="entry name" value="Mur-like_cat_sf"/>
</dbReference>
<comment type="subcellular location">
    <subcellularLocation>
        <location evidence="1 7 8">Cytoplasm</location>
    </subcellularLocation>
</comment>
<dbReference type="SUPFAM" id="SSF51984">
    <property type="entry name" value="MurCD N-terminal domain"/>
    <property type="match status" value="1"/>
</dbReference>
<reference evidence="11 12" key="1">
    <citation type="submission" date="2023-10" db="EMBL/GenBank/DDBJ databases">
        <title>Rubellicoccus peritrichatus gen. nov., sp. nov., isolated from an algae of coral reef tank.</title>
        <authorList>
            <person name="Luo J."/>
        </authorList>
    </citation>
    <scope>NUCLEOTIDE SEQUENCE [LARGE SCALE GENOMIC DNA]</scope>
    <source>
        <strain evidence="11 12">CR14</strain>
    </source>
</reference>
<organism evidence="11 12">
    <name type="scientific">Rubellicoccus peritrichatus</name>
    <dbReference type="NCBI Taxonomy" id="3080537"/>
    <lineage>
        <taxon>Bacteria</taxon>
        <taxon>Pseudomonadati</taxon>
        <taxon>Verrucomicrobiota</taxon>
        <taxon>Opitutia</taxon>
        <taxon>Puniceicoccales</taxon>
        <taxon>Cerasicoccaceae</taxon>
        <taxon>Rubellicoccus</taxon>
    </lineage>
</organism>
<dbReference type="SUPFAM" id="SSF53244">
    <property type="entry name" value="MurD-like peptide ligases, peptide-binding domain"/>
    <property type="match status" value="1"/>
</dbReference>
<evidence type="ECO:0000256" key="6">
    <source>
        <dbReference type="ARBA" id="ARBA00022840"/>
    </source>
</evidence>
<keyword evidence="7 8" id="KW-0961">Cell wall biogenesis/degradation</keyword>
<dbReference type="InterPro" id="IPR005762">
    <property type="entry name" value="MurD"/>
</dbReference>
<dbReference type="GO" id="GO:0008360">
    <property type="term" value="P:regulation of cell shape"/>
    <property type="evidence" value="ECO:0007669"/>
    <property type="project" value="UniProtKB-KW"/>
</dbReference>
<dbReference type="GO" id="GO:0005737">
    <property type="term" value="C:cytoplasm"/>
    <property type="evidence" value="ECO:0007669"/>
    <property type="project" value="UniProtKB-SubCell"/>
</dbReference>
<dbReference type="AlphaFoldDB" id="A0AAQ3LD65"/>
<dbReference type="GO" id="GO:0008764">
    <property type="term" value="F:UDP-N-acetylmuramoylalanine-D-glutamate ligase activity"/>
    <property type="evidence" value="ECO:0007669"/>
    <property type="project" value="UniProtKB-UniRule"/>
</dbReference>
<dbReference type="NCBIfam" id="TIGR01087">
    <property type="entry name" value="murD"/>
    <property type="match status" value="1"/>
</dbReference>
<evidence type="ECO:0000256" key="5">
    <source>
        <dbReference type="ARBA" id="ARBA00022741"/>
    </source>
</evidence>
<evidence type="ECO:0000256" key="7">
    <source>
        <dbReference type="HAMAP-Rule" id="MF_00639"/>
    </source>
</evidence>
<evidence type="ECO:0000256" key="1">
    <source>
        <dbReference type="ARBA" id="ARBA00004496"/>
    </source>
</evidence>
<keyword evidence="4 7" id="KW-0436">Ligase</keyword>
<keyword evidence="7 8" id="KW-0131">Cell cycle</keyword>
<dbReference type="Pfam" id="PF02875">
    <property type="entry name" value="Mur_ligase_C"/>
    <property type="match status" value="1"/>
</dbReference>
<dbReference type="GO" id="GO:0005524">
    <property type="term" value="F:ATP binding"/>
    <property type="evidence" value="ECO:0007669"/>
    <property type="project" value="UniProtKB-UniRule"/>
</dbReference>
<keyword evidence="3 7" id="KW-0963">Cytoplasm</keyword>
<dbReference type="InterPro" id="IPR013221">
    <property type="entry name" value="Mur_ligase_cen"/>
</dbReference>
<dbReference type="GO" id="GO:0051301">
    <property type="term" value="P:cell division"/>
    <property type="evidence" value="ECO:0007669"/>
    <property type="project" value="UniProtKB-KW"/>
</dbReference>
<accession>A0AAQ3LD65</accession>
<comment type="catalytic activity">
    <reaction evidence="7 8">
        <text>UDP-N-acetyl-alpha-D-muramoyl-L-alanine + D-glutamate + ATP = UDP-N-acetyl-alpha-D-muramoyl-L-alanyl-D-glutamate + ADP + phosphate + H(+)</text>
        <dbReference type="Rhea" id="RHEA:16429"/>
        <dbReference type="ChEBI" id="CHEBI:15378"/>
        <dbReference type="ChEBI" id="CHEBI:29986"/>
        <dbReference type="ChEBI" id="CHEBI:30616"/>
        <dbReference type="ChEBI" id="CHEBI:43474"/>
        <dbReference type="ChEBI" id="CHEBI:83898"/>
        <dbReference type="ChEBI" id="CHEBI:83900"/>
        <dbReference type="ChEBI" id="CHEBI:456216"/>
        <dbReference type="EC" id="6.3.2.9"/>
    </reaction>
</comment>
<feature type="binding site" evidence="7">
    <location>
        <begin position="107"/>
        <end position="113"/>
    </location>
    <ligand>
        <name>ATP</name>
        <dbReference type="ChEBI" id="CHEBI:30616"/>
    </ligand>
</feature>
<keyword evidence="6 7" id="KW-0067">ATP-binding</keyword>
<evidence type="ECO:0000256" key="8">
    <source>
        <dbReference type="RuleBase" id="RU003664"/>
    </source>
</evidence>
<sequence length="441" mass="48861">MTIPDNIKPYLDRSVAVLGYGVSGRGLVALLRACGIWYEVYDEYNGEARHSEFDEGRAKQHGLVLYSPGFSKDHRWLVNARNAGCRVLGELDFASLFWSGAFVAITGTNGKTTTAEFLSFAMKRIGMKAVAVGNVGYPVSRLHEIGNYGATTAVCEVSSFQSEAIEYLRPQALLWTNFGEDHLDRYDSMKDYFAAKWKLVERLARPRFIVGRSVAEYAVEFGYTLPSFCQIVDVDEQNDLIPVGSCFNSYPQRENYLIIRAFWQQEGLSLKALEEAACQFQPPRHRLGLVQTIGETEFWNDSKATNFASSLAALKSFDRPILWIGGGKSKGGDVADFARSVGETISKGYLIGESAGELAANFMQNGVDHEVFTELEDAVAAAYKDAKGRAIVLLSPGFSSFDLFSSYSERGIRFEKAVLSLMKQSHARKSKECAVTSEKSQ</sequence>
<dbReference type="SUPFAM" id="SSF53623">
    <property type="entry name" value="MurD-like peptide ligases, catalytic domain"/>
    <property type="match status" value="1"/>
</dbReference>
<dbReference type="EC" id="6.3.2.9" evidence="7 8"/>
<dbReference type="Proteomes" id="UP001304300">
    <property type="component" value="Chromosome"/>
</dbReference>
<dbReference type="PANTHER" id="PTHR43692">
    <property type="entry name" value="UDP-N-ACETYLMURAMOYLALANINE--D-GLUTAMATE LIGASE"/>
    <property type="match status" value="1"/>
</dbReference>
<comment type="similarity">
    <text evidence="7">Belongs to the MurCDEF family.</text>
</comment>
<dbReference type="RefSeq" id="WP_317836109.1">
    <property type="nucleotide sequence ID" value="NZ_CP136920.1"/>
</dbReference>
<keyword evidence="7 8" id="KW-0132">Cell division</keyword>
<evidence type="ECO:0000313" key="12">
    <source>
        <dbReference type="Proteomes" id="UP001304300"/>
    </source>
</evidence>
<dbReference type="HAMAP" id="MF_00639">
    <property type="entry name" value="MurD"/>
    <property type="match status" value="1"/>
</dbReference>
<dbReference type="Gene3D" id="3.40.1190.10">
    <property type="entry name" value="Mur-like, catalytic domain"/>
    <property type="match status" value="1"/>
</dbReference>
<feature type="domain" description="Mur ligase C-terminal" evidence="9">
    <location>
        <begin position="285"/>
        <end position="396"/>
    </location>
</feature>
<proteinExistence type="inferred from homology"/>
<evidence type="ECO:0000256" key="2">
    <source>
        <dbReference type="ARBA" id="ARBA00004752"/>
    </source>
</evidence>
<dbReference type="EMBL" id="CP136920">
    <property type="protein sequence ID" value="WOO43550.1"/>
    <property type="molecule type" value="Genomic_DNA"/>
</dbReference>
<evidence type="ECO:0000259" key="9">
    <source>
        <dbReference type="Pfam" id="PF02875"/>
    </source>
</evidence>
<evidence type="ECO:0000313" key="11">
    <source>
        <dbReference type="EMBL" id="WOO43550.1"/>
    </source>
</evidence>
<evidence type="ECO:0000256" key="4">
    <source>
        <dbReference type="ARBA" id="ARBA00022598"/>
    </source>
</evidence>
<dbReference type="Pfam" id="PF08245">
    <property type="entry name" value="Mur_ligase_M"/>
    <property type="match status" value="1"/>
</dbReference>
<evidence type="ECO:0000256" key="3">
    <source>
        <dbReference type="ARBA" id="ARBA00022490"/>
    </source>
</evidence>
<evidence type="ECO:0000259" key="10">
    <source>
        <dbReference type="Pfam" id="PF08245"/>
    </source>
</evidence>
<comment type="function">
    <text evidence="7 8">Cell wall formation. Catalyzes the addition of glutamate to the nucleotide precursor UDP-N-acetylmuramoyl-L-alanine (UMA).</text>
</comment>
<dbReference type="Gene3D" id="3.40.50.720">
    <property type="entry name" value="NAD(P)-binding Rossmann-like Domain"/>
    <property type="match status" value="1"/>
</dbReference>
<dbReference type="KEGG" id="puo:RZN69_10665"/>
<dbReference type="GO" id="GO:0009252">
    <property type="term" value="P:peptidoglycan biosynthetic process"/>
    <property type="evidence" value="ECO:0007669"/>
    <property type="project" value="UniProtKB-UniRule"/>
</dbReference>
<keyword evidence="5 7" id="KW-0547">Nucleotide-binding</keyword>
<gene>
    <name evidence="7 11" type="primary">murD</name>
    <name evidence="11" type="ORF">RZN69_10665</name>
</gene>
<protein>
    <recommendedName>
        <fullName evidence="7 8">UDP-N-acetylmuramoylalanine--D-glutamate ligase</fullName>
        <ecNumber evidence="7 8">6.3.2.9</ecNumber>
    </recommendedName>
    <alternativeName>
        <fullName evidence="7">D-glutamic acid-adding enzyme</fullName>
    </alternativeName>
    <alternativeName>
        <fullName evidence="7">UDP-N-acetylmuramoyl-L-alanyl-D-glutamate synthetase</fullName>
    </alternativeName>
</protein>
<dbReference type="InterPro" id="IPR004101">
    <property type="entry name" value="Mur_ligase_C"/>
</dbReference>
<dbReference type="InterPro" id="IPR036615">
    <property type="entry name" value="Mur_ligase_C_dom_sf"/>
</dbReference>
<feature type="domain" description="Mur ligase central" evidence="10">
    <location>
        <begin position="105"/>
        <end position="210"/>
    </location>
</feature>
<keyword evidence="12" id="KW-1185">Reference proteome</keyword>
<name>A0AAQ3LD65_9BACT</name>
<keyword evidence="7 8" id="KW-0133">Cell shape</keyword>
<keyword evidence="7 8" id="KW-0573">Peptidoglycan synthesis</keyword>
<dbReference type="GO" id="GO:0071555">
    <property type="term" value="P:cell wall organization"/>
    <property type="evidence" value="ECO:0007669"/>
    <property type="project" value="UniProtKB-KW"/>
</dbReference>
<dbReference type="Gene3D" id="3.90.190.20">
    <property type="entry name" value="Mur ligase, C-terminal domain"/>
    <property type="match status" value="1"/>
</dbReference>
<dbReference type="PANTHER" id="PTHR43692:SF1">
    <property type="entry name" value="UDP-N-ACETYLMURAMOYLALANINE--D-GLUTAMATE LIGASE"/>
    <property type="match status" value="1"/>
</dbReference>